<evidence type="ECO:0000259" key="9">
    <source>
        <dbReference type="PROSITE" id="PS51762"/>
    </source>
</evidence>
<reference evidence="10" key="1">
    <citation type="submission" date="2020-06" db="EMBL/GenBank/DDBJ databases">
        <title>WGS assembly of Ceratodon purpureus strain R40.</title>
        <authorList>
            <person name="Carey S.B."/>
            <person name="Jenkins J."/>
            <person name="Shu S."/>
            <person name="Lovell J.T."/>
            <person name="Sreedasyam A."/>
            <person name="Maumus F."/>
            <person name="Tiley G.P."/>
            <person name="Fernandez-Pozo N."/>
            <person name="Barry K."/>
            <person name="Chen C."/>
            <person name="Wang M."/>
            <person name="Lipzen A."/>
            <person name="Daum C."/>
            <person name="Saski C.A."/>
            <person name="Payton A.C."/>
            <person name="Mcbreen J.C."/>
            <person name="Conrad R.E."/>
            <person name="Kollar L.M."/>
            <person name="Olsson S."/>
            <person name="Huttunen S."/>
            <person name="Landis J.B."/>
            <person name="Wickett N.J."/>
            <person name="Johnson M.G."/>
            <person name="Rensing S.A."/>
            <person name="Grimwood J."/>
            <person name="Schmutz J."/>
            <person name="Mcdaniel S.F."/>
        </authorList>
    </citation>
    <scope>NUCLEOTIDE SEQUENCE</scope>
    <source>
        <strain evidence="10">R40</strain>
    </source>
</reference>
<dbReference type="InterPro" id="IPR000757">
    <property type="entry name" value="Beta-glucanase-like"/>
</dbReference>
<comment type="catalytic activity">
    <reaction evidence="6">
        <text>breaks a beta-(1-&gt;4) bond in the backbone of a xyloglucan and transfers the xyloglucanyl segment on to O-4 of the non-reducing terminal glucose residue of an acceptor, which can be a xyloglucan or an oligosaccharide of xyloglucan.</text>
        <dbReference type="EC" id="2.4.1.207"/>
    </reaction>
</comment>
<feature type="chain" id="PRO_5035884779" description="xyloglucan:xyloglucosyl transferase" evidence="8">
    <location>
        <begin position="29"/>
        <end position="598"/>
    </location>
</feature>
<keyword evidence="3" id="KW-0378">Hydrolase</keyword>
<evidence type="ECO:0000256" key="5">
    <source>
        <dbReference type="ARBA" id="ARBA00023295"/>
    </source>
</evidence>
<evidence type="ECO:0000256" key="6">
    <source>
        <dbReference type="ARBA" id="ARBA00034022"/>
    </source>
</evidence>
<evidence type="ECO:0000256" key="7">
    <source>
        <dbReference type="SAM" id="MobiDB-lite"/>
    </source>
</evidence>
<evidence type="ECO:0000256" key="2">
    <source>
        <dbReference type="ARBA" id="ARBA00022679"/>
    </source>
</evidence>
<dbReference type="Pfam" id="PF00722">
    <property type="entry name" value="Glyco_hydro_16"/>
    <property type="match status" value="1"/>
</dbReference>
<dbReference type="InterPro" id="IPR008263">
    <property type="entry name" value="GH16_AS"/>
</dbReference>
<feature type="domain" description="GH16" evidence="9">
    <location>
        <begin position="266"/>
        <end position="499"/>
    </location>
</feature>
<dbReference type="Pfam" id="PF06955">
    <property type="entry name" value="XET_C"/>
    <property type="match status" value="1"/>
</dbReference>
<feature type="compositionally biased region" description="Basic residues" evidence="7">
    <location>
        <begin position="61"/>
        <end position="74"/>
    </location>
</feature>
<dbReference type="SUPFAM" id="SSF49899">
    <property type="entry name" value="Concanavalin A-like lectins/glucanases"/>
    <property type="match status" value="1"/>
</dbReference>
<sequence length="598" mass="65666">MMAKARRPALLLFILVVVTLTIPAFIEALDQTEYEQSIEEFCVVNECGLSESDVRRELAVKKRAPPPPKRRRRPPPPALKPKAVKSPPPKPKSPPPKPKSPPPKPKSPPPKPKSPPPKPKSPPPKPKSPPPKPKSPPPKPKTPPPPVKPPPAAAKPPPPVVKPPPPAVKPPPPPAAKPPPPPVQPPPPASKPPPPPTPVNPPPTMVSPPPPPTPVNPPPTSVSPPPPPTPVNPPPAPINPPPAPVSPPPPAFSPPPPAVKPPPPAPPSPPNPYPTTSMCPVLGTAVYPPQNPARWDKYYMNNWTPKDPPGGLTVSDDQFHVDLKISTKNQIFGGFLSQKRFIYGYYSMWMKLIPDNSAGLIMTYYFTSPENHTNVDANNKSLDTHDELDFEFLGNVSGQPITLQTNAYLNGKGNREVRHSLPFDPTADFHKYSLLWNQHVIIWYVDDSVIRVHHNKPGVPFPTWRPMAAITSLWNGSSWATQGGKIKLDLKYAPFILQYEGFDGIDACPVCNSNSPRFQDPSPDCPMSPNASYVAACSSGNWWNDITTLTTAQWEQLKCHEKNYVIYHYCYDGNRFKTNNIITMPPECKYNEPNYNYP</sequence>
<proteinExistence type="predicted"/>
<dbReference type="PRINTS" id="PR01217">
    <property type="entry name" value="PRICHEXTENSN"/>
</dbReference>
<gene>
    <name evidence="10" type="ORF">KC19_7G096900</name>
</gene>
<dbReference type="EMBL" id="CM026428">
    <property type="protein sequence ID" value="KAG0566912.1"/>
    <property type="molecule type" value="Genomic_DNA"/>
</dbReference>
<keyword evidence="2" id="KW-0808">Transferase</keyword>
<dbReference type="GO" id="GO:0004553">
    <property type="term" value="F:hydrolase activity, hydrolyzing O-glycosyl compounds"/>
    <property type="evidence" value="ECO:0007669"/>
    <property type="project" value="InterPro"/>
</dbReference>
<evidence type="ECO:0000256" key="1">
    <source>
        <dbReference type="ARBA" id="ARBA00012152"/>
    </source>
</evidence>
<keyword evidence="4" id="KW-0325">Glycoprotein</keyword>
<dbReference type="GO" id="GO:0048046">
    <property type="term" value="C:apoplast"/>
    <property type="evidence" value="ECO:0007669"/>
    <property type="project" value="InterPro"/>
</dbReference>
<dbReference type="PANTHER" id="PTHR31062">
    <property type="entry name" value="XYLOGLUCAN ENDOTRANSGLUCOSYLASE/HYDROLASE PROTEIN 8-RELATED"/>
    <property type="match status" value="1"/>
</dbReference>
<protein>
    <recommendedName>
        <fullName evidence="1">xyloglucan:xyloglucosyl transferase</fullName>
        <ecNumber evidence="1">2.4.1.207</ecNumber>
    </recommendedName>
</protein>
<dbReference type="EC" id="2.4.1.207" evidence="1"/>
<dbReference type="InterPro" id="IPR010713">
    <property type="entry name" value="XET_C"/>
</dbReference>
<dbReference type="Gene3D" id="2.60.120.200">
    <property type="match status" value="1"/>
</dbReference>
<name>A0A8T0HCV2_CERPU</name>
<keyword evidence="5" id="KW-0326">Glycosidase</keyword>
<evidence type="ECO:0000256" key="4">
    <source>
        <dbReference type="ARBA" id="ARBA00023180"/>
    </source>
</evidence>
<accession>A0A8T0HCV2</accession>
<comment type="caution">
    <text evidence="10">The sequence shown here is derived from an EMBL/GenBank/DDBJ whole genome shotgun (WGS) entry which is preliminary data.</text>
</comment>
<organism evidence="10 11">
    <name type="scientific">Ceratodon purpureus</name>
    <name type="common">Fire moss</name>
    <name type="synonym">Dicranum purpureum</name>
    <dbReference type="NCBI Taxonomy" id="3225"/>
    <lineage>
        <taxon>Eukaryota</taxon>
        <taxon>Viridiplantae</taxon>
        <taxon>Streptophyta</taxon>
        <taxon>Embryophyta</taxon>
        <taxon>Bryophyta</taxon>
        <taxon>Bryophytina</taxon>
        <taxon>Bryopsida</taxon>
        <taxon>Dicranidae</taxon>
        <taxon>Pseudoditrichales</taxon>
        <taxon>Ditrichaceae</taxon>
        <taxon>Ceratodon</taxon>
    </lineage>
</organism>
<dbReference type="GO" id="GO:0016762">
    <property type="term" value="F:xyloglucan:xyloglucosyl transferase activity"/>
    <property type="evidence" value="ECO:0007669"/>
    <property type="project" value="UniProtKB-EC"/>
</dbReference>
<evidence type="ECO:0000256" key="8">
    <source>
        <dbReference type="SAM" id="SignalP"/>
    </source>
</evidence>
<feature type="compositionally biased region" description="Pro residues" evidence="7">
    <location>
        <begin position="86"/>
        <end position="271"/>
    </location>
</feature>
<feature type="region of interest" description="Disordered" evidence="7">
    <location>
        <begin position="57"/>
        <end position="271"/>
    </location>
</feature>
<dbReference type="Proteomes" id="UP000822688">
    <property type="component" value="Chromosome 7"/>
</dbReference>
<feature type="signal peptide" evidence="8">
    <location>
        <begin position="1"/>
        <end position="28"/>
    </location>
</feature>
<dbReference type="PROSITE" id="PS01034">
    <property type="entry name" value="GH16_1"/>
    <property type="match status" value="1"/>
</dbReference>
<dbReference type="InterPro" id="IPR044791">
    <property type="entry name" value="Beta-glucanase/XTH"/>
</dbReference>
<dbReference type="InterPro" id="IPR013320">
    <property type="entry name" value="ConA-like_dom_sf"/>
</dbReference>
<evidence type="ECO:0000313" key="11">
    <source>
        <dbReference type="Proteomes" id="UP000822688"/>
    </source>
</evidence>
<dbReference type="AlphaFoldDB" id="A0A8T0HCV2"/>
<keyword evidence="11" id="KW-1185">Reference proteome</keyword>
<keyword evidence="8" id="KW-0732">Signal</keyword>
<dbReference type="GO" id="GO:0044042">
    <property type="term" value="P:glucan metabolic process"/>
    <property type="evidence" value="ECO:0007669"/>
    <property type="project" value="InterPro"/>
</dbReference>
<evidence type="ECO:0000256" key="3">
    <source>
        <dbReference type="ARBA" id="ARBA00022801"/>
    </source>
</evidence>
<evidence type="ECO:0000313" key="10">
    <source>
        <dbReference type="EMBL" id="KAG0566912.1"/>
    </source>
</evidence>
<dbReference type="PROSITE" id="PS51762">
    <property type="entry name" value="GH16_2"/>
    <property type="match status" value="1"/>
</dbReference>